<feature type="transmembrane region" description="Helical" evidence="2">
    <location>
        <begin position="245"/>
        <end position="269"/>
    </location>
</feature>
<feature type="transmembrane region" description="Helical" evidence="2">
    <location>
        <begin position="170"/>
        <end position="190"/>
    </location>
</feature>
<feature type="region of interest" description="Disordered" evidence="1">
    <location>
        <begin position="313"/>
        <end position="332"/>
    </location>
</feature>
<organism evidence="4 5">
    <name type="scientific">Marinithermus hydrothermalis (strain DSM 14884 / JCM 11576 / T1)</name>
    <dbReference type="NCBI Taxonomy" id="869210"/>
    <lineage>
        <taxon>Bacteria</taxon>
        <taxon>Thermotogati</taxon>
        <taxon>Deinococcota</taxon>
        <taxon>Deinococci</taxon>
        <taxon>Thermales</taxon>
        <taxon>Thermaceae</taxon>
        <taxon>Marinithermus</taxon>
    </lineage>
</organism>
<feature type="transmembrane region" description="Helical" evidence="2">
    <location>
        <begin position="344"/>
        <end position="370"/>
    </location>
</feature>
<evidence type="ECO:0000256" key="1">
    <source>
        <dbReference type="SAM" id="MobiDB-lite"/>
    </source>
</evidence>
<keyword evidence="2" id="KW-0472">Membrane</keyword>
<gene>
    <name evidence="4" type="ordered locus">Marky_0624</name>
</gene>
<keyword evidence="5" id="KW-1185">Reference proteome</keyword>
<keyword evidence="2" id="KW-0812">Transmembrane</keyword>
<accession>F2NQ63</accession>
<evidence type="ECO:0000256" key="2">
    <source>
        <dbReference type="SAM" id="Phobius"/>
    </source>
</evidence>
<feature type="transmembrane region" description="Helical" evidence="2">
    <location>
        <begin position="20"/>
        <end position="42"/>
    </location>
</feature>
<dbReference type="InterPro" id="IPR025403">
    <property type="entry name" value="TgpA-like_C"/>
</dbReference>
<evidence type="ECO:0000259" key="3">
    <source>
        <dbReference type="Pfam" id="PF13559"/>
    </source>
</evidence>
<feature type="transmembrane region" description="Helical" evidence="2">
    <location>
        <begin position="62"/>
        <end position="81"/>
    </location>
</feature>
<dbReference type="AlphaFoldDB" id="F2NQ63"/>
<reference evidence="4 5" key="1">
    <citation type="journal article" date="2012" name="Stand. Genomic Sci.">
        <title>Complete genome sequence of the aerobic, heterotroph Marinithermus hydrothermalis type strain (T1(T)) from a deep-sea hydrothermal vent chimney.</title>
        <authorList>
            <person name="Copeland A."/>
            <person name="Gu W."/>
            <person name="Yasawong M."/>
            <person name="Lapidus A."/>
            <person name="Lucas S."/>
            <person name="Deshpande S."/>
            <person name="Pagani I."/>
            <person name="Tapia R."/>
            <person name="Cheng J.F."/>
            <person name="Goodwin L.A."/>
            <person name="Pitluck S."/>
            <person name="Liolios K."/>
            <person name="Ivanova N."/>
            <person name="Mavromatis K."/>
            <person name="Mikhailova N."/>
            <person name="Pati A."/>
            <person name="Chen A."/>
            <person name="Palaniappan K."/>
            <person name="Land M."/>
            <person name="Pan C."/>
            <person name="Brambilla E.M."/>
            <person name="Rohde M."/>
            <person name="Tindall B.J."/>
            <person name="Sikorski J."/>
            <person name="Goker M."/>
            <person name="Detter J.C."/>
            <person name="Bristow J."/>
            <person name="Eisen J.A."/>
            <person name="Markowitz V."/>
            <person name="Hugenholtz P."/>
            <person name="Kyrpides N.C."/>
            <person name="Klenk H.P."/>
            <person name="Woyke T."/>
        </authorList>
    </citation>
    <scope>NUCLEOTIDE SEQUENCE [LARGE SCALE GENOMIC DNA]</scope>
    <source>
        <strain evidence="5">DSM 14884 / JCM 11576 / T1</strain>
    </source>
</reference>
<keyword evidence="2" id="KW-1133">Transmembrane helix</keyword>
<dbReference type="EMBL" id="CP002630">
    <property type="protein sequence ID" value="AEB11374.1"/>
    <property type="molecule type" value="Genomic_DNA"/>
</dbReference>
<evidence type="ECO:0000313" key="5">
    <source>
        <dbReference type="Proteomes" id="UP000007030"/>
    </source>
</evidence>
<dbReference type="Pfam" id="PF13559">
    <property type="entry name" value="DUF4129"/>
    <property type="match status" value="1"/>
</dbReference>
<feature type="transmembrane region" description="Helical" evidence="2">
    <location>
        <begin position="281"/>
        <end position="302"/>
    </location>
</feature>
<feature type="transmembrane region" description="Helical" evidence="2">
    <location>
        <begin position="134"/>
        <end position="150"/>
    </location>
</feature>
<dbReference type="Proteomes" id="UP000007030">
    <property type="component" value="Chromosome"/>
</dbReference>
<name>F2NQ63_MARHT</name>
<feature type="domain" description="Protein-glutamine gamma-glutamyltransferase-like C-terminal" evidence="3">
    <location>
        <begin position="407"/>
        <end position="472"/>
    </location>
</feature>
<dbReference type="STRING" id="869210.Marky_0624"/>
<dbReference type="eggNOG" id="ENOG50335SM">
    <property type="taxonomic scope" value="Bacteria"/>
</dbReference>
<dbReference type="KEGG" id="mhd:Marky_0624"/>
<sequence length="484" mass="50961">MNRLRNPEVWRPLRRTRSGLCILATVLKLGLVLIGAALWALPPALWPGLALGVGLYLLLRRTHLHGAFLWFAGVAGLYLFVGVELERAALQQAAVAWGKLTLVLWALGLSLSAMRAGSLRAVAWLSPLLLLRPDGGMLAWLLLAHVVWIMERAREQARSRGATWRTNRSALGVAAASVALVLLGLVGGRFEIAGPIEAAPAVHEDAPAAPSAVWEGTGRAPAGGGGRAWVVEEAPSPVTALARAAFPGIVAAALGGIVLFFVGLGAAFLGARAIRTPFKGVHLASLLAVAWTFGMLLLWFALLQEGQGTAGGGSLPAPAGSPGPGTAPGAVVPSPVPPALRDGLAGLGLLGAFVVLGGVLAALGVLALVWRGAAGRRSAVDRPVPASSHLAGTVPEEGYAGRVREVYRRFLELMRSHQPRQDHETPREYAARVGRTYAGLAAPVAELTRLYEPVRYGGRSPRSDAERAERLLQRIQAYWAREEA</sequence>
<protein>
    <recommendedName>
        <fullName evidence="3">Protein-glutamine gamma-glutamyltransferase-like C-terminal domain-containing protein</fullName>
    </recommendedName>
</protein>
<feature type="transmembrane region" description="Helical" evidence="2">
    <location>
        <begin position="93"/>
        <end position="114"/>
    </location>
</feature>
<dbReference type="HOGENOM" id="CLU_563605_0_0_0"/>
<proteinExistence type="predicted"/>
<evidence type="ECO:0000313" key="4">
    <source>
        <dbReference type="EMBL" id="AEB11374.1"/>
    </source>
</evidence>